<dbReference type="Proteomes" id="UP000780690">
    <property type="component" value="Unassembled WGS sequence"/>
</dbReference>
<keyword evidence="1" id="KW-0812">Transmembrane</keyword>
<dbReference type="EMBL" id="VWXD01000001">
    <property type="protein sequence ID" value="NIE99154.1"/>
    <property type="molecule type" value="Genomic_DNA"/>
</dbReference>
<feature type="transmembrane region" description="Helical" evidence="1">
    <location>
        <begin position="66"/>
        <end position="85"/>
    </location>
</feature>
<comment type="caution">
    <text evidence="2">The sequence shown here is derived from an EMBL/GenBank/DDBJ whole genome shotgun (WGS) entry which is preliminary data.</text>
</comment>
<gene>
    <name evidence="2" type="ORF">F3J38_03555</name>
</gene>
<proteinExistence type="predicted"/>
<evidence type="ECO:0000313" key="3">
    <source>
        <dbReference type="Proteomes" id="UP000780690"/>
    </source>
</evidence>
<feature type="transmembrane region" description="Helical" evidence="1">
    <location>
        <begin position="12"/>
        <end position="31"/>
    </location>
</feature>
<dbReference type="RefSeq" id="WP_167135129.1">
    <property type="nucleotide sequence ID" value="NZ_VWXD01000001.1"/>
</dbReference>
<keyword evidence="1" id="KW-0472">Membrane</keyword>
<reference evidence="2 3" key="1">
    <citation type="journal article" date="2019" name="bioRxiv">
        <title>Bacteria contribute to plant secondary compound degradation in a generalist herbivore system.</title>
        <authorList>
            <person name="Francoeur C.B."/>
            <person name="Khadempour L."/>
            <person name="Moreira-Soto R.D."/>
            <person name="Gotting K."/>
            <person name="Book A.J."/>
            <person name="Pinto-Tomas A.A."/>
            <person name="Keefover-Ring K."/>
            <person name="Currie C.R."/>
        </authorList>
    </citation>
    <scope>NUCLEOTIDE SEQUENCE [LARGE SCALE GENOMIC DNA]</scope>
    <source>
        <strain evidence="2 3">Acro-805</strain>
    </source>
</reference>
<accession>A0ABX0QUH6</accession>
<protein>
    <submittedName>
        <fullName evidence="2">Uncharacterized protein</fullName>
    </submittedName>
</protein>
<name>A0ABX0QUH6_9GAMM</name>
<evidence type="ECO:0000313" key="2">
    <source>
        <dbReference type="EMBL" id="NIE99154.1"/>
    </source>
</evidence>
<evidence type="ECO:0000256" key="1">
    <source>
        <dbReference type="SAM" id="Phobius"/>
    </source>
</evidence>
<keyword evidence="3" id="KW-1185">Reference proteome</keyword>
<sequence length="88" mass="10122">MLKTSSKSIPWAKRLFAILSIGCVAWATMIYCVVGEMNFMMNRTAAVLFVLFILHERYSKQPVIRHWGTVFYWLAAMMMIVGTLLNMA</sequence>
<organism evidence="2 3">
    <name type="scientific">Candidatus Pantoea formicae</name>
    <dbReference type="NCBI Taxonomy" id="2608355"/>
    <lineage>
        <taxon>Bacteria</taxon>
        <taxon>Pseudomonadati</taxon>
        <taxon>Pseudomonadota</taxon>
        <taxon>Gammaproteobacteria</taxon>
        <taxon>Enterobacterales</taxon>
        <taxon>Erwiniaceae</taxon>
        <taxon>Pantoea</taxon>
    </lineage>
</organism>
<keyword evidence="1" id="KW-1133">Transmembrane helix</keyword>